<dbReference type="Pfam" id="PF01491">
    <property type="entry name" value="Frataxin_Cyay"/>
    <property type="match status" value="1"/>
</dbReference>
<dbReference type="EMBL" id="LWQU01000134">
    <property type="protein sequence ID" value="OAN50896.1"/>
    <property type="molecule type" value="Genomic_DNA"/>
</dbReference>
<comment type="function">
    <text evidence="4">Involved in iron-sulfur (Fe-S) cluster assembly. May act as a regulator of Fe-S biogenesis.</text>
</comment>
<comment type="caution">
    <text evidence="5">The sequence shown here is derived from an EMBL/GenBank/DDBJ whole genome shotgun (WGS) entry which is preliminary data.</text>
</comment>
<keyword evidence="2 4" id="KW-0479">Metal-binding</keyword>
<dbReference type="PANTHER" id="PTHR16821">
    <property type="entry name" value="FRATAXIN"/>
    <property type="match status" value="1"/>
</dbReference>
<keyword evidence="6" id="KW-1185">Reference proteome</keyword>
<dbReference type="NCBIfam" id="TIGR03421">
    <property type="entry name" value="FeS_CyaY"/>
    <property type="match status" value="1"/>
</dbReference>
<dbReference type="RefSeq" id="WP_082910843.1">
    <property type="nucleotide sequence ID" value="NZ_LWQU01000134.1"/>
</dbReference>
<dbReference type="GO" id="GO:0008198">
    <property type="term" value="F:ferrous iron binding"/>
    <property type="evidence" value="ECO:0007669"/>
    <property type="project" value="TreeGrafter"/>
</dbReference>
<gene>
    <name evidence="4" type="primary">cyaY</name>
    <name evidence="5" type="ORF">A6A05_11550</name>
</gene>
<dbReference type="SMART" id="SM01219">
    <property type="entry name" value="Frataxin_Cyay"/>
    <property type="match status" value="1"/>
</dbReference>
<dbReference type="GO" id="GO:0006879">
    <property type="term" value="P:intracellular iron ion homeostasis"/>
    <property type="evidence" value="ECO:0007669"/>
    <property type="project" value="TreeGrafter"/>
</dbReference>
<evidence type="ECO:0000256" key="2">
    <source>
        <dbReference type="ARBA" id="ARBA00022723"/>
    </source>
</evidence>
<dbReference type="STRING" id="1437059.A6A05_11550"/>
<proteinExistence type="inferred from homology"/>
<keyword evidence="3 4" id="KW-0408">Iron</keyword>
<dbReference type="InterPro" id="IPR036524">
    <property type="entry name" value="Frataxin/CyaY_sf"/>
</dbReference>
<dbReference type="GO" id="GO:0005737">
    <property type="term" value="C:cytoplasm"/>
    <property type="evidence" value="ECO:0007669"/>
    <property type="project" value="UniProtKB-ARBA"/>
</dbReference>
<name>A0A178MQ94_9PROT</name>
<dbReference type="AlphaFoldDB" id="A0A178MQ94"/>
<dbReference type="Gene3D" id="3.30.920.10">
    <property type="entry name" value="Frataxin/CyaY"/>
    <property type="match status" value="1"/>
</dbReference>
<dbReference type="InterPro" id="IPR002908">
    <property type="entry name" value="Frataxin/CyaY"/>
</dbReference>
<dbReference type="SUPFAM" id="SSF55387">
    <property type="entry name" value="Frataxin/Nqo15-like"/>
    <property type="match status" value="1"/>
</dbReference>
<evidence type="ECO:0000256" key="3">
    <source>
        <dbReference type="ARBA" id="ARBA00023004"/>
    </source>
</evidence>
<dbReference type="GO" id="GO:0008199">
    <property type="term" value="F:ferric iron binding"/>
    <property type="evidence" value="ECO:0007669"/>
    <property type="project" value="InterPro"/>
</dbReference>
<dbReference type="PANTHER" id="PTHR16821:SF2">
    <property type="entry name" value="FRATAXIN, MITOCHONDRIAL"/>
    <property type="match status" value="1"/>
</dbReference>
<accession>A0A178MQ94</accession>
<dbReference type="GO" id="GO:0051537">
    <property type="term" value="F:2 iron, 2 sulfur cluster binding"/>
    <property type="evidence" value="ECO:0007669"/>
    <property type="project" value="TreeGrafter"/>
</dbReference>
<sequence>MTMDLSRFNTLADDTIEAIADKVDDLLGDKIDADLQGGILTMTIGGGGGQYVVNKNGPMRQVWLASPVSGAWHFEWDESGHWLSTREPKLALDAILAQELNDRFGVTVAF</sequence>
<dbReference type="InterPro" id="IPR047584">
    <property type="entry name" value="CyaY"/>
</dbReference>
<evidence type="ECO:0000256" key="4">
    <source>
        <dbReference type="HAMAP-Rule" id="MF_00142"/>
    </source>
</evidence>
<dbReference type="GO" id="GO:0034986">
    <property type="term" value="F:iron chaperone activity"/>
    <property type="evidence" value="ECO:0007669"/>
    <property type="project" value="TreeGrafter"/>
</dbReference>
<comment type="similarity">
    <text evidence="1 4">Belongs to the frataxin family.</text>
</comment>
<dbReference type="OrthoDB" id="8480400at2"/>
<dbReference type="Proteomes" id="UP000078543">
    <property type="component" value="Unassembled WGS sequence"/>
</dbReference>
<dbReference type="HAMAP" id="MF_00142">
    <property type="entry name" value="CyaY"/>
    <property type="match status" value="1"/>
</dbReference>
<protein>
    <recommendedName>
        <fullName evidence="4">Iron-sulfur cluster assembly protein CyaY</fullName>
    </recommendedName>
</protein>
<dbReference type="GO" id="GO:0004322">
    <property type="term" value="F:ferroxidase activity"/>
    <property type="evidence" value="ECO:0007669"/>
    <property type="project" value="TreeGrafter"/>
</dbReference>
<dbReference type="GO" id="GO:0016226">
    <property type="term" value="P:iron-sulfur cluster assembly"/>
    <property type="evidence" value="ECO:0007669"/>
    <property type="project" value="UniProtKB-UniRule"/>
</dbReference>
<reference evidence="5 6" key="1">
    <citation type="submission" date="2016-04" db="EMBL/GenBank/DDBJ databases">
        <title>Draft genome sequence of freshwater magnetotactic bacteria Magnetospirillum marisnigri SP-1 and Magnetospirillum moscoviense BB-1.</title>
        <authorList>
            <person name="Koziaeva V."/>
            <person name="Dziuba M.V."/>
            <person name="Ivanov T.M."/>
            <person name="Kuznetsov B."/>
            <person name="Grouzdev D.S."/>
        </authorList>
    </citation>
    <scope>NUCLEOTIDE SEQUENCE [LARGE SCALE GENOMIC DNA]</scope>
    <source>
        <strain evidence="5 6">BB-1</strain>
    </source>
</reference>
<dbReference type="PROSITE" id="PS50810">
    <property type="entry name" value="FRATAXIN_2"/>
    <property type="match status" value="1"/>
</dbReference>
<evidence type="ECO:0000256" key="1">
    <source>
        <dbReference type="ARBA" id="ARBA00008183"/>
    </source>
</evidence>
<evidence type="ECO:0000313" key="6">
    <source>
        <dbReference type="Proteomes" id="UP000078543"/>
    </source>
</evidence>
<evidence type="ECO:0000313" key="5">
    <source>
        <dbReference type="EMBL" id="OAN50896.1"/>
    </source>
</evidence>
<organism evidence="5 6">
    <name type="scientific">Magnetospirillum moscoviense</name>
    <dbReference type="NCBI Taxonomy" id="1437059"/>
    <lineage>
        <taxon>Bacteria</taxon>
        <taxon>Pseudomonadati</taxon>
        <taxon>Pseudomonadota</taxon>
        <taxon>Alphaproteobacteria</taxon>
        <taxon>Rhodospirillales</taxon>
        <taxon>Rhodospirillaceae</taxon>
        <taxon>Magnetospirillum</taxon>
    </lineage>
</organism>